<dbReference type="Pfam" id="PF00069">
    <property type="entry name" value="Pkinase"/>
    <property type="match status" value="1"/>
</dbReference>
<dbReference type="InterPro" id="IPR000719">
    <property type="entry name" value="Prot_kinase_dom"/>
</dbReference>
<dbReference type="Gene3D" id="1.10.510.10">
    <property type="entry name" value="Transferase(Phosphotransferase) domain 1"/>
    <property type="match status" value="1"/>
</dbReference>
<dbReference type="InterPro" id="IPR008271">
    <property type="entry name" value="Ser/Thr_kinase_AS"/>
</dbReference>
<feature type="domain" description="Protein kinase" evidence="4">
    <location>
        <begin position="1"/>
        <end position="228"/>
    </location>
</feature>
<accession>A0ABQ9GJD5</accession>
<dbReference type="Gene3D" id="3.30.200.20">
    <property type="entry name" value="Phosphorylase Kinase, domain 1"/>
    <property type="match status" value="1"/>
</dbReference>
<reference evidence="5 6" key="1">
    <citation type="submission" date="2023-02" db="EMBL/GenBank/DDBJ databases">
        <title>LHISI_Scaffold_Assembly.</title>
        <authorList>
            <person name="Stuart O.P."/>
            <person name="Cleave R."/>
            <person name="Magrath M.J.L."/>
            <person name="Mikheyev A.S."/>
        </authorList>
    </citation>
    <scope>NUCLEOTIDE SEQUENCE [LARGE SCALE GENOMIC DNA]</scope>
    <source>
        <strain evidence="5">Daus_M_001</strain>
        <tissue evidence="5">Leg muscle</tissue>
    </source>
</reference>
<evidence type="ECO:0000256" key="1">
    <source>
        <dbReference type="ARBA" id="ARBA00022741"/>
    </source>
</evidence>
<evidence type="ECO:0000256" key="3">
    <source>
        <dbReference type="SAM" id="MobiDB-lite"/>
    </source>
</evidence>
<keyword evidence="1" id="KW-0547">Nucleotide-binding</keyword>
<name>A0ABQ9GJD5_9NEOP</name>
<dbReference type="PANTHER" id="PTHR24055">
    <property type="entry name" value="MITOGEN-ACTIVATED PROTEIN KINASE"/>
    <property type="match status" value="1"/>
</dbReference>
<dbReference type="SUPFAM" id="SSF56112">
    <property type="entry name" value="Protein kinase-like (PK-like)"/>
    <property type="match status" value="1"/>
</dbReference>
<evidence type="ECO:0000313" key="5">
    <source>
        <dbReference type="EMBL" id="KAJ8872145.1"/>
    </source>
</evidence>
<protein>
    <recommendedName>
        <fullName evidence="4">Protein kinase domain-containing protein</fullName>
    </recommendedName>
</protein>
<dbReference type="InterPro" id="IPR050117">
    <property type="entry name" value="MAPK"/>
</dbReference>
<dbReference type="PROSITE" id="PS00108">
    <property type="entry name" value="PROTEIN_KINASE_ST"/>
    <property type="match status" value="1"/>
</dbReference>
<evidence type="ECO:0000313" key="6">
    <source>
        <dbReference type="Proteomes" id="UP001159363"/>
    </source>
</evidence>
<evidence type="ECO:0000259" key="4">
    <source>
        <dbReference type="PROSITE" id="PS50011"/>
    </source>
</evidence>
<sequence>MGVRGRVAFQPGVGLSGLRQRHSFLISLLGGDDKFTPRPEAGRIVLPTFCVVAPTVPLCCFLHSGVVSSTRAGLLPVCRLGLPDQIIDIRDILRSANIDLMRDVYIVQCLMETDLYKLLKTQSLKVFVAFWHILAHKYLYVVYLNSTNKFRINDHICYFLYQILRGLKYIHSANVLHRDLKPSNLLLNTTCDLKTRWGKKQEISEKTRTSRPCRPYSPHKTLSKSLAR</sequence>
<comment type="caution">
    <text evidence="5">The sequence shown here is derived from an EMBL/GenBank/DDBJ whole genome shotgun (WGS) entry which is preliminary data.</text>
</comment>
<proteinExistence type="predicted"/>
<organism evidence="5 6">
    <name type="scientific">Dryococelus australis</name>
    <dbReference type="NCBI Taxonomy" id="614101"/>
    <lineage>
        <taxon>Eukaryota</taxon>
        <taxon>Metazoa</taxon>
        <taxon>Ecdysozoa</taxon>
        <taxon>Arthropoda</taxon>
        <taxon>Hexapoda</taxon>
        <taxon>Insecta</taxon>
        <taxon>Pterygota</taxon>
        <taxon>Neoptera</taxon>
        <taxon>Polyneoptera</taxon>
        <taxon>Phasmatodea</taxon>
        <taxon>Verophasmatodea</taxon>
        <taxon>Anareolatae</taxon>
        <taxon>Phasmatidae</taxon>
        <taxon>Eurycanthinae</taxon>
        <taxon>Dryococelus</taxon>
    </lineage>
</organism>
<gene>
    <name evidence="5" type="ORF">PR048_025747</name>
</gene>
<feature type="region of interest" description="Disordered" evidence="3">
    <location>
        <begin position="202"/>
        <end position="228"/>
    </location>
</feature>
<dbReference type="Proteomes" id="UP001159363">
    <property type="component" value="Chromosome 10"/>
</dbReference>
<dbReference type="PROSITE" id="PS50011">
    <property type="entry name" value="PROTEIN_KINASE_DOM"/>
    <property type="match status" value="1"/>
</dbReference>
<dbReference type="InterPro" id="IPR011009">
    <property type="entry name" value="Kinase-like_dom_sf"/>
</dbReference>
<evidence type="ECO:0000256" key="2">
    <source>
        <dbReference type="ARBA" id="ARBA00022840"/>
    </source>
</evidence>
<keyword evidence="2" id="KW-0067">ATP-binding</keyword>
<dbReference type="EMBL" id="JARBHB010000011">
    <property type="protein sequence ID" value="KAJ8872145.1"/>
    <property type="molecule type" value="Genomic_DNA"/>
</dbReference>
<keyword evidence="6" id="KW-1185">Reference proteome</keyword>